<accession>A0ABD1GHS8</accession>
<evidence type="ECO:0000313" key="1">
    <source>
        <dbReference type="EMBL" id="KAL1542618.1"/>
    </source>
</evidence>
<evidence type="ECO:0000313" key="2">
    <source>
        <dbReference type="Proteomes" id="UP001567538"/>
    </source>
</evidence>
<reference evidence="1 2" key="1">
    <citation type="submission" date="2024-06" db="EMBL/GenBank/DDBJ databases">
        <title>A chromosome level genome sequence of Diviner's sage (Salvia divinorum).</title>
        <authorList>
            <person name="Ford S.A."/>
            <person name="Ro D.-K."/>
            <person name="Ness R.W."/>
            <person name="Phillips M.A."/>
        </authorList>
    </citation>
    <scope>NUCLEOTIDE SEQUENCE [LARGE SCALE GENOMIC DNA]</scope>
    <source>
        <strain evidence="1">SAF-2024a</strain>
        <tissue evidence="1">Leaf</tissue>
    </source>
</reference>
<gene>
    <name evidence="1" type="ORF">AAHA92_19678</name>
</gene>
<comment type="caution">
    <text evidence="1">The sequence shown here is derived from an EMBL/GenBank/DDBJ whole genome shotgun (WGS) entry which is preliminary data.</text>
</comment>
<keyword evidence="2" id="KW-1185">Reference proteome</keyword>
<dbReference type="Proteomes" id="UP001567538">
    <property type="component" value="Unassembled WGS sequence"/>
</dbReference>
<proteinExistence type="predicted"/>
<protein>
    <submittedName>
        <fullName evidence="1">Uncharacterized protein</fullName>
    </submittedName>
</protein>
<dbReference type="AlphaFoldDB" id="A0ABD1GHS8"/>
<name>A0ABD1GHS8_SALDI</name>
<organism evidence="1 2">
    <name type="scientific">Salvia divinorum</name>
    <name type="common">Maria pastora</name>
    <name type="synonym">Diviner's sage</name>
    <dbReference type="NCBI Taxonomy" id="28513"/>
    <lineage>
        <taxon>Eukaryota</taxon>
        <taxon>Viridiplantae</taxon>
        <taxon>Streptophyta</taxon>
        <taxon>Embryophyta</taxon>
        <taxon>Tracheophyta</taxon>
        <taxon>Spermatophyta</taxon>
        <taxon>Magnoliopsida</taxon>
        <taxon>eudicotyledons</taxon>
        <taxon>Gunneridae</taxon>
        <taxon>Pentapetalae</taxon>
        <taxon>asterids</taxon>
        <taxon>lamiids</taxon>
        <taxon>Lamiales</taxon>
        <taxon>Lamiaceae</taxon>
        <taxon>Nepetoideae</taxon>
        <taxon>Mentheae</taxon>
        <taxon>Salviinae</taxon>
        <taxon>Salvia</taxon>
        <taxon>Salvia subgen. Calosphace</taxon>
    </lineage>
</organism>
<dbReference type="EMBL" id="JBEAFC010000008">
    <property type="protein sequence ID" value="KAL1542618.1"/>
    <property type="molecule type" value="Genomic_DNA"/>
</dbReference>
<sequence>MEEDTVEVPVVDMEEVKKEGTTEDMKVVAKEEGMVVDMMEVWVVDMEVAKEEGMVVDMEVEKEVMKQCMAPAEINQFTIR</sequence>